<comment type="catalytic activity">
    <reaction evidence="1">
        <text>Endohydrolysis of (1-&gt;4)-alpha-D-glucosidic linkages in polysaccharides containing three or more (1-&gt;4)-alpha-linked D-glucose units.</text>
        <dbReference type="EC" id="3.2.1.1"/>
    </reaction>
</comment>
<evidence type="ECO:0000256" key="12">
    <source>
        <dbReference type="ARBA" id="ARBA00023295"/>
    </source>
</evidence>
<evidence type="ECO:0000256" key="5">
    <source>
        <dbReference type="ARBA" id="ARBA00022723"/>
    </source>
</evidence>
<dbReference type="Gene3D" id="3.20.20.80">
    <property type="entry name" value="Glycosidases"/>
    <property type="match status" value="1"/>
</dbReference>
<dbReference type="CDD" id="cd11319">
    <property type="entry name" value="AmyAc_euk_AmyA"/>
    <property type="match status" value="1"/>
</dbReference>
<evidence type="ECO:0000256" key="3">
    <source>
        <dbReference type="ARBA" id="ARBA00008061"/>
    </source>
</evidence>
<keyword evidence="8" id="KW-0106">Calcium</keyword>
<comment type="similarity">
    <text evidence="3">Belongs to the glycosyl hydrolase 13 family.</text>
</comment>
<evidence type="ECO:0000256" key="4">
    <source>
        <dbReference type="ARBA" id="ARBA00012595"/>
    </source>
</evidence>
<evidence type="ECO:0000256" key="9">
    <source>
        <dbReference type="ARBA" id="ARBA00023157"/>
    </source>
</evidence>
<dbReference type="EC" id="3.2.1.1" evidence="4"/>
<dbReference type="Gene3D" id="2.60.40.1180">
    <property type="entry name" value="Golgi alpha-mannosidase II"/>
    <property type="match status" value="1"/>
</dbReference>
<dbReference type="SUPFAM" id="SSF49452">
    <property type="entry name" value="Starch-binding domain-like"/>
    <property type="match status" value="1"/>
</dbReference>
<keyword evidence="13" id="KW-0624">Polysaccharide degradation</keyword>
<dbReference type="InterPro" id="IPR006047">
    <property type="entry name" value="GH13_cat_dom"/>
</dbReference>
<comment type="caution">
    <text evidence="16">The sequence shown here is derived from an EMBL/GenBank/DDBJ whole genome shotgun (WGS) entry which is preliminary data.</text>
</comment>
<dbReference type="PANTHER" id="PTHR10357">
    <property type="entry name" value="ALPHA-AMYLASE FAMILY MEMBER"/>
    <property type="match status" value="1"/>
</dbReference>
<dbReference type="InterPro" id="IPR013780">
    <property type="entry name" value="Glyco_hydro_b"/>
</dbReference>
<keyword evidence="5" id="KW-0479">Metal-binding</keyword>
<feature type="signal peptide" evidence="14">
    <location>
        <begin position="1"/>
        <end position="19"/>
    </location>
</feature>
<dbReference type="Gene3D" id="2.60.40.10">
    <property type="entry name" value="Immunoglobulins"/>
    <property type="match status" value="1"/>
</dbReference>
<dbReference type="InterPro" id="IPR013783">
    <property type="entry name" value="Ig-like_fold"/>
</dbReference>
<dbReference type="EMBL" id="JARVKF010000403">
    <property type="protein sequence ID" value="KAK9416821.1"/>
    <property type="molecule type" value="Genomic_DNA"/>
</dbReference>
<dbReference type="InterPro" id="IPR013784">
    <property type="entry name" value="Carb-bd-like_fold"/>
</dbReference>
<keyword evidence="9" id="KW-1015">Disulfide bond</keyword>
<evidence type="ECO:0000256" key="6">
    <source>
        <dbReference type="ARBA" id="ARBA00022729"/>
    </source>
</evidence>
<proteinExistence type="inferred from homology"/>
<keyword evidence="6 14" id="KW-0732">Signal</keyword>
<keyword evidence="17" id="KW-1185">Reference proteome</keyword>
<evidence type="ECO:0000256" key="13">
    <source>
        <dbReference type="ARBA" id="ARBA00023326"/>
    </source>
</evidence>
<dbReference type="InterPro" id="IPR017853">
    <property type="entry name" value="GH"/>
</dbReference>
<keyword evidence="7" id="KW-0378">Hydrolase</keyword>
<dbReference type="InterPro" id="IPR002044">
    <property type="entry name" value="CBM20"/>
</dbReference>
<name>A0ABR2UQK1_9PEZI</name>
<evidence type="ECO:0000256" key="11">
    <source>
        <dbReference type="ARBA" id="ARBA00023277"/>
    </source>
</evidence>
<accession>A0ABR2UQK1</accession>
<sequence length="604" mass="64806">MRFHGLLTALWATAAQALSATEWQSQSIYQIITDRFSRTDGSTTASCNLSQYCGGTWQGIINQLDYIQGMGFTAIWISPIVTNILEGSGGTSYHGYWAQDITTVNSNFGTSDDLVALSDALHARGMYLMVDVVTNHMGSPNAASSVDYSIYNPFNQQSEYHTACDIDYSSETSVETCWEVTSAPSLPDLRTEDDSIRSTWNDWITPLISKYGIDGLRMDSTKHVEKPFWPGWVDASGVYNIGEVYNGDPSVFPDWLNYIDGLENYPAYYWITRAFQSTSGSISDLVNGINTLKGSMKTSTLGSFMENHDQVRFASLTSDTNLIKNAIAFTILADGIPIIYYGQEQQYSGGADPNNREPLWTSGYNTNSDLYQFITTINKIRSTAISESSTYLSYQAYPTYSDSHVIAMKKADVYGIFTNAGTSSSATVPGFTASQALCDVISGTSYTADSSGSLTLTVGPLPAILVPTAYGICGTSTGGGTTTSATKTTTAPAGTSTACSSVPVTFSETVTTSYGQTIKIVGSVAALGSWDTTKAVALSAASYTSSNPVWEATISLPPGTTISYKFINVASSGTVTWEADPNRSYTVPTSCVAAQAVVSGTWQS</sequence>
<keyword evidence="10" id="KW-0325">Glycoprotein</keyword>
<evidence type="ECO:0000256" key="10">
    <source>
        <dbReference type="ARBA" id="ARBA00023180"/>
    </source>
</evidence>
<evidence type="ECO:0000256" key="14">
    <source>
        <dbReference type="SAM" id="SignalP"/>
    </source>
</evidence>
<evidence type="ECO:0000259" key="15">
    <source>
        <dbReference type="PROSITE" id="PS51166"/>
    </source>
</evidence>
<gene>
    <name evidence="16" type="ORF">SUNI508_09293</name>
</gene>
<evidence type="ECO:0000256" key="8">
    <source>
        <dbReference type="ARBA" id="ARBA00022837"/>
    </source>
</evidence>
<dbReference type="Pfam" id="PF09260">
    <property type="entry name" value="A_amylase_dom_C"/>
    <property type="match status" value="1"/>
</dbReference>
<dbReference type="SUPFAM" id="SSF51011">
    <property type="entry name" value="Glycosyl hydrolase domain"/>
    <property type="match status" value="1"/>
</dbReference>
<dbReference type="SMART" id="SM01065">
    <property type="entry name" value="CBM_2"/>
    <property type="match status" value="1"/>
</dbReference>
<dbReference type="PANTHER" id="PTHR10357:SF215">
    <property type="entry name" value="ALPHA-AMYLASE 1"/>
    <property type="match status" value="1"/>
</dbReference>
<dbReference type="SMART" id="SM00642">
    <property type="entry name" value="Aamy"/>
    <property type="match status" value="1"/>
</dbReference>
<dbReference type="Proteomes" id="UP001408356">
    <property type="component" value="Unassembled WGS sequence"/>
</dbReference>
<evidence type="ECO:0000313" key="16">
    <source>
        <dbReference type="EMBL" id="KAK9416821.1"/>
    </source>
</evidence>
<keyword evidence="12" id="KW-0326">Glycosidase</keyword>
<dbReference type="Pfam" id="PF00128">
    <property type="entry name" value="Alpha-amylase"/>
    <property type="match status" value="1"/>
</dbReference>
<dbReference type="CDD" id="cd05811">
    <property type="entry name" value="CBM20_glucoamylase"/>
    <property type="match status" value="1"/>
</dbReference>
<evidence type="ECO:0000256" key="7">
    <source>
        <dbReference type="ARBA" id="ARBA00022801"/>
    </source>
</evidence>
<evidence type="ECO:0000256" key="2">
    <source>
        <dbReference type="ARBA" id="ARBA00001913"/>
    </source>
</evidence>
<keyword evidence="11" id="KW-0119">Carbohydrate metabolism</keyword>
<reference evidence="16 17" key="1">
    <citation type="journal article" date="2024" name="J. Plant Pathol.">
        <title>Sequence and assembly of the genome of Seiridium unicorne, isolate CBS 538.82, causal agent of cypress canker disease.</title>
        <authorList>
            <person name="Scali E."/>
            <person name="Rocca G.D."/>
            <person name="Danti R."/>
            <person name="Garbelotto M."/>
            <person name="Barberini S."/>
            <person name="Baroncelli R."/>
            <person name="Emiliani G."/>
        </authorList>
    </citation>
    <scope>NUCLEOTIDE SEQUENCE [LARGE SCALE GENOMIC DNA]</scope>
    <source>
        <strain evidence="16 17">BM-138-508</strain>
    </source>
</reference>
<evidence type="ECO:0000313" key="17">
    <source>
        <dbReference type="Proteomes" id="UP001408356"/>
    </source>
</evidence>
<feature type="domain" description="CBM20" evidence="15">
    <location>
        <begin position="496"/>
        <end position="604"/>
    </location>
</feature>
<dbReference type="PROSITE" id="PS51166">
    <property type="entry name" value="CBM20"/>
    <property type="match status" value="1"/>
</dbReference>
<dbReference type="InterPro" id="IPR015340">
    <property type="entry name" value="A_amylase_C_dom"/>
</dbReference>
<feature type="chain" id="PRO_5045950627" description="alpha-amylase" evidence="14">
    <location>
        <begin position="20"/>
        <end position="604"/>
    </location>
</feature>
<evidence type="ECO:0000256" key="1">
    <source>
        <dbReference type="ARBA" id="ARBA00000548"/>
    </source>
</evidence>
<dbReference type="SUPFAM" id="SSF51445">
    <property type="entry name" value="(Trans)glycosidases"/>
    <property type="match status" value="1"/>
</dbReference>
<dbReference type="Pfam" id="PF00686">
    <property type="entry name" value="CBM_20"/>
    <property type="match status" value="1"/>
</dbReference>
<protein>
    <recommendedName>
        <fullName evidence="4">alpha-amylase</fullName>
        <ecNumber evidence="4">3.2.1.1</ecNumber>
    </recommendedName>
</protein>
<organism evidence="16 17">
    <name type="scientific">Seiridium unicorne</name>
    <dbReference type="NCBI Taxonomy" id="138068"/>
    <lineage>
        <taxon>Eukaryota</taxon>
        <taxon>Fungi</taxon>
        <taxon>Dikarya</taxon>
        <taxon>Ascomycota</taxon>
        <taxon>Pezizomycotina</taxon>
        <taxon>Sordariomycetes</taxon>
        <taxon>Xylariomycetidae</taxon>
        <taxon>Amphisphaeriales</taxon>
        <taxon>Sporocadaceae</taxon>
        <taxon>Seiridium</taxon>
    </lineage>
</organism>
<dbReference type="InterPro" id="IPR034836">
    <property type="entry name" value="CBM20_glucoamylase"/>
</dbReference>
<comment type="cofactor">
    <cofactor evidence="2">
        <name>Ca(2+)</name>
        <dbReference type="ChEBI" id="CHEBI:29108"/>
    </cofactor>
</comment>